<dbReference type="AlphaFoldDB" id="A0A2G9H6V6"/>
<dbReference type="SMART" id="SM00574">
    <property type="entry name" value="POX"/>
    <property type="match status" value="1"/>
</dbReference>
<reference evidence="12" key="1">
    <citation type="journal article" date="2018" name="Gigascience">
        <title>Genome assembly of the Pink Ipe (Handroanthus impetiginosus, Bignoniaceae), a highly valued, ecologically keystone Neotropical timber forest tree.</title>
        <authorList>
            <person name="Silva-Junior O.B."/>
            <person name="Grattapaglia D."/>
            <person name="Novaes E."/>
            <person name="Collevatti R.G."/>
        </authorList>
    </citation>
    <scope>NUCLEOTIDE SEQUENCE [LARGE SCALE GENOMIC DNA]</scope>
    <source>
        <strain evidence="12">cv. UFG-1</strain>
    </source>
</reference>
<dbReference type="Gene3D" id="1.10.10.60">
    <property type="entry name" value="Homeodomain-like"/>
    <property type="match status" value="1"/>
</dbReference>
<proteinExistence type="inferred from homology"/>
<evidence type="ECO:0000256" key="3">
    <source>
        <dbReference type="ARBA" id="ARBA00023015"/>
    </source>
</evidence>
<evidence type="ECO:0000256" key="8">
    <source>
        <dbReference type="PROSITE-ProRule" id="PRU00108"/>
    </source>
</evidence>
<dbReference type="SMART" id="SM00389">
    <property type="entry name" value="HOX"/>
    <property type="match status" value="1"/>
</dbReference>
<feature type="compositionally biased region" description="Basic and acidic residues" evidence="9">
    <location>
        <begin position="433"/>
        <end position="443"/>
    </location>
</feature>
<dbReference type="InterPro" id="IPR006563">
    <property type="entry name" value="POX_dom"/>
</dbReference>
<gene>
    <name evidence="11" type="ORF">CDL12_14132</name>
</gene>
<dbReference type="Pfam" id="PF05920">
    <property type="entry name" value="Homeobox_KN"/>
    <property type="match status" value="1"/>
</dbReference>
<dbReference type="STRING" id="429701.A0A2G9H6V6"/>
<organism evidence="11 12">
    <name type="scientific">Handroanthus impetiginosus</name>
    <dbReference type="NCBI Taxonomy" id="429701"/>
    <lineage>
        <taxon>Eukaryota</taxon>
        <taxon>Viridiplantae</taxon>
        <taxon>Streptophyta</taxon>
        <taxon>Embryophyta</taxon>
        <taxon>Tracheophyta</taxon>
        <taxon>Spermatophyta</taxon>
        <taxon>Magnoliopsida</taxon>
        <taxon>eudicotyledons</taxon>
        <taxon>Gunneridae</taxon>
        <taxon>Pentapetalae</taxon>
        <taxon>asterids</taxon>
        <taxon>lamiids</taxon>
        <taxon>Lamiales</taxon>
        <taxon>Bignoniaceae</taxon>
        <taxon>Crescentiina</taxon>
        <taxon>Tabebuia alliance</taxon>
        <taxon>Handroanthus</taxon>
    </lineage>
</organism>
<dbReference type="InterPro" id="IPR009057">
    <property type="entry name" value="Homeodomain-like_sf"/>
</dbReference>
<comment type="similarity">
    <text evidence="2">Belongs to the TALE/BELL homeobox family.</text>
</comment>
<keyword evidence="5 8" id="KW-0371">Homeobox</keyword>
<evidence type="ECO:0000256" key="2">
    <source>
        <dbReference type="ARBA" id="ARBA00006454"/>
    </source>
</evidence>
<dbReference type="Pfam" id="PF07526">
    <property type="entry name" value="POX"/>
    <property type="match status" value="1"/>
</dbReference>
<dbReference type="InterPro" id="IPR008422">
    <property type="entry name" value="KN_HD"/>
</dbReference>
<dbReference type="InterPro" id="IPR001356">
    <property type="entry name" value="HD"/>
</dbReference>
<evidence type="ECO:0000256" key="7">
    <source>
        <dbReference type="ARBA" id="ARBA00023242"/>
    </source>
</evidence>
<dbReference type="GO" id="GO:0005634">
    <property type="term" value="C:nucleus"/>
    <property type="evidence" value="ECO:0007669"/>
    <property type="project" value="UniProtKB-SubCell"/>
</dbReference>
<dbReference type="InterPro" id="IPR050224">
    <property type="entry name" value="TALE_homeobox"/>
</dbReference>
<evidence type="ECO:0000256" key="9">
    <source>
        <dbReference type="SAM" id="MobiDB-lite"/>
    </source>
</evidence>
<dbReference type="SUPFAM" id="SSF46689">
    <property type="entry name" value="Homeodomain-like"/>
    <property type="match status" value="1"/>
</dbReference>
<evidence type="ECO:0000256" key="5">
    <source>
        <dbReference type="ARBA" id="ARBA00023155"/>
    </source>
</evidence>
<evidence type="ECO:0000313" key="11">
    <source>
        <dbReference type="EMBL" id="PIN13252.1"/>
    </source>
</evidence>
<keyword evidence="7 8" id="KW-0539">Nucleus</keyword>
<dbReference type="Proteomes" id="UP000231279">
    <property type="component" value="Unassembled WGS sequence"/>
</dbReference>
<keyword evidence="12" id="KW-1185">Reference proteome</keyword>
<name>A0A2G9H6V6_9LAMI</name>
<sequence>MDNFACEEMANRVTVAGANSNEFCTIEPEGDATGFSTGTLYPQISIVQDTDWIMQRIPLPAERHISSENQEKLTTSGRFAYPSENTKTAVNNGYESLVFDTSATWDFDKWMMTEERCLNSNSTRSSRSSNGNSFEEQCSEMGSSGMTSCTLLDQHIVSEHASCSSSNNVSLSFDSYKPFLLPSGSTFVLAMQEILAEIACYALENTDCMSYSGLNASFSSNSIAAKCHPAIDFSKGVDRDCSFLFHDNVLQEREIEVKKKHLLALLQLVDNRYNQCLAEIHTKTSAFHAITELDRDLHAKFALPTISFMYKNLRARISSHILALGSHLKEREVREGKSFDTRFVEKQWAHTRDHQLWKPQRGLPERSVSVLRAWMFQNFLHPYPKDAEKHLLALKSGLTRDQVSNWFVNARVRLWKPMIEAMYAEMNTRKTRRNNDEQTEGNRRNQMRFENTRFTRE</sequence>
<evidence type="ECO:0000313" key="12">
    <source>
        <dbReference type="Proteomes" id="UP000231279"/>
    </source>
</evidence>
<comment type="caution">
    <text evidence="11">The sequence shown here is derived from an EMBL/GenBank/DDBJ whole genome shotgun (WGS) entry which is preliminary data.</text>
</comment>
<comment type="subcellular location">
    <subcellularLocation>
        <location evidence="1 8">Nucleus</location>
    </subcellularLocation>
</comment>
<keyword evidence="6" id="KW-0804">Transcription</keyword>
<feature type="domain" description="Homeobox" evidence="10">
    <location>
        <begin position="354"/>
        <end position="417"/>
    </location>
</feature>
<keyword evidence="4 8" id="KW-0238">DNA-binding</keyword>
<dbReference type="GO" id="GO:0003677">
    <property type="term" value="F:DNA binding"/>
    <property type="evidence" value="ECO:0007669"/>
    <property type="project" value="UniProtKB-UniRule"/>
</dbReference>
<evidence type="ECO:0000259" key="10">
    <source>
        <dbReference type="PROSITE" id="PS50071"/>
    </source>
</evidence>
<dbReference type="PANTHER" id="PTHR11850">
    <property type="entry name" value="HOMEOBOX PROTEIN TRANSCRIPTION FACTORS"/>
    <property type="match status" value="1"/>
</dbReference>
<dbReference type="GO" id="GO:0006355">
    <property type="term" value="P:regulation of DNA-templated transcription"/>
    <property type="evidence" value="ECO:0007669"/>
    <property type="project" value="InterPro"/>
</dbReference>
<feature type="DNA-binding region" description="Homeobox" evidence="8">
    <location>
        <begin position="356"/>
        <end position="418"/>
    </location>
</feature>
<keyword evidence="3" id="KW-0805">Transcription regulation</keyword>
<dbReference type="PROSITE" id="PS50071">
    <property type="entry name" value="HOMEOBOX_2"/>
    <property type="match status" value="1"/>
</dbReference>
<evidence type="ECO:0000256" key="4">
    <source>
        <dbReference type="ARBA" id="ARBA00023125"/>
    </source>
</evidence>
<dbReference type="OrthoDB" id="10056939at2759"/>
<feature type="region of interest" description="Disordered" evidence="9">
    <location>
        <begin position="426"/>
        <end position="457"/>
    </location>
</feature>
<protein>
    <recommendedName>
        <fullName evidence="10">Homeobox domain-containing protein</fullName>
    </recommendedName>
</protein>
<evidence type="ECO:0000256" key="1">
    <source>
        <dbReference type="ARBA" id="ARBA00004123"/>
    </source>
</evidence>
<dbReference type="EMBL" id="NKXS01002515">
    <property type="protein sequence ID" value="PIN13252.1"/>
    <property type="molecule type" value="Genomic_DNA"/>
</dbReference>
<dbReference type="CDD" id="cd00086">
    <property type="entry name" value="homeodomain"/>
    <property type="match status" value="1"/>
</dbReference>
<accession>A0A2G9H6V6</accession>
<evidence type="ECO:0000256" key="6">
    <source>
        <dbReference type="ARBA" id="ARBA00023163"/>
    </source>
</evidence>